<dbReference type="SUPFAM" id="SSF56784">
    <property type="entry name" value="HAD-like"/>
    <property type="match status" value="1"/>
</dbReference>
<dbReference type="CDD" id="cd02603">
    <property type="entry name" value="HAD_sEH-N_like"/>
    <property type="match status" value="1"/>
</dbReference>
<dbReference type="InterPro" id="IPR036412">
    <property type="entry name" value="HAD-like_sf"/>
</dbReference>
<dbReference type="Pfam" id="PF13419">
    <property type="entry name" value="HAD_2"/>
    <property type="match status" value="1"/>
</dbReference>
<protein>
    <submittedName>
        <fullName evidence="1">HAD family phosphatase</fullName>
    </submittedName>
</protein>
<dbReference type="NCBIfam" id="TIGR01509">
    <property type="entry name" value="HAD-SF-IA-v3"/>
    <property type="match status" value="1"/>
</dbReference>
<dbReference type="EMBL" id="JBBVGT010000002">
    <property type="protein sequence ID" value="MFB5946242.1"/>
    <property type="molecule type" value="Genomic_DNA"/>
</dbReference>
<evidence type="ECO:0000313" key="2">
    <source>
        <dbReference type="Proteomes" id="UP001580928"/>
    </source>
</evidence>
<dbReference type="Gene3D" id="1.10.150.240">
    <property type="entry name" value="Putative phosphatase, domain 2"/>
    <property type="match status" value="1"/>
</dbReference>
<dbReference type="SFLD" id="SFLDG01129">
    <property type="entry name" value="C1.5:_HAD__Beta-PGM__Phosphata"/>
    <property type="match status" value="1"/>
</dbReference>
<evidence type="ECO:0000313" key="1">
    <source>
        <dbReference type="EMBL" id="MFB5946242.1"/>
    </source>
</evidence>
<dbReference type="InterPro" id="IPR006439">
    <property type="entry name" value="HAD-SF_hydro_IA"/>
</dbReference>
<dbReference type="SFLD" id="SFLDS00003">
    <property type="entry name" value="Haloacid_Dehalogenase"/>
    <property type="match status" value="1"/>
</dbReference>
<dbReference type="RefSeq" id="WP_375557769.1">
    <property type="nucleotide sequence ID" value="NZ_JBBVGT010000002.1"/>
</dbReference>
<dbReference type="PRINTS" id="PR00413">
    <property type="entry name" value="HADHALOGNASE"/>
</dbReference>
<accession>A0ABV5CFC9</accession>
<gene>
    <name evidence="1" type="ORF">WKR92_10395</name>
</gene>
<dbReference type="PANTHER" id="PTHR43611">
    <property type="entry name" value="ALPHA-D-GLUCOSE 1-PHOSPHATE PHOSPHATASE"/>
    <property type="match status" value="1"/>
</dbReference>
<sequence length="209" mass="24481">MQNIKNIIFDYGNVIFEIDFQKSEQAFRDIGIADTTTFFTHKVQNELFDQLDMGKVTAAEFRDEVRRISGKYDLSDEEITDAWNALLVGIAEGNHDVLMEMKSKYRTFLLSNNNEIHYSYIMRYLKENFELEDNSSFFEKDYYSHLMGMRKPNVDIFEFVLNTHDLVPQETLFIDDSPQHLVTAEKLGMKTALVERPEPLRNIVDRLGL</sequence>
<dbReference type="Proteomes" id="UP001580928">
    <property type="component" value="Unassembled WGS sequence"/>
</dbReference>
<dbReference type="PANTHER" id="PTHR43611:SF3">
    <property type="entry name" value="FLAVIN MONONUCLEOTIDE HYDROLASE 1, CHLOROPLATIC"/>
    <property type="match status" value="1"/>
</dbReference>
<dbReference type="InterPro" id="IPR023214">
    <property type="entry name" value="HAD_sf"/>
</dbReference>
<reference evidence="1 2" key="1">
    <citation type="submission" date="2024-04" db="EMBL/GenBank/DDBJ databases">
        <title>Albibacterium profundi sp. nov., isolated from sediment of the Challenger Deep of Mariana Trench.</title>
        <authorList>
            <person name="Wang Y."/>
        </authorList>
    </citation>
    <scope>NUCLEOTIDE SEQUENCE [LARGE SCALE GENOMIC DNA]</scope>
    <source>
        <strain evidence="1 2">RHL897</strain>
    </source>
</reference>
<organism evidence="1 2">
    <name type="scientific">Albibacterium profundi</name>
    <dbReference type="NCBI Taxonomy" id="3134906"/>
    <lineage>
        <taxon>Bacteria</taxon>
        <taxon>Pseudomonadati</taxon>
        <taxon>Bacteroidota</taxon>
        <taxon>Sphingobacteriia</taxon>
        <taxon>Sphingobacteriales</taxon>
        <taxon>Sphingobacteriaceae</taxon>
        <taxon>Albibacterium</taxon>
    </lineage>
</organism>
<dbReference type="InterPro" id="IPR041492">
    <property type="entry name" value="HAD_2"/>
</dbReference>
<dbReference type="InterPro" id="IPR023198">
    <property type="entry name" value="PGP-like_dom2"/>
</dbReference>
<name>A0ABV5CFC9_9SPHI</name>
<dbReference type="Gene3D" id="3.40.50.1000">
    <property type="entry name" value="HAD superfamily/HAD-like"/>
    <property type="match status" value="1"/>
</dbReference>
<proteinExistence type="predicted"/>
<comment type="caution">
    <text evidence="1">The sequence shown here is derived from an EMBL/GenBank/DDBJ whole genome shotgun (WGS) entry which is preliminary data.</text>
</comment>
<keyword evidence="2" id="KW-1185">Reference proteome</keyword>